<evidence type="ECO:0000256" key="2">
    <source>
        <dbReference type="PROSITE-ProRule" id="PRU00176"/>
    </source>
</evidence>
<dbReference type="SUPFAM" id="SSF54928">
    <property type="entry name" value="RNA-binding domain, RBD"/>
    <property type="match status" value="1"/>
</dbReference>
<dbReference type="InterPro" id="IPR035979">
    <property type="entry name" value="RBD_domain_sf"/>
</dbReference>
<evidence type="ECO:0000256" key="3">
    <source>
        <dbReference type="SAM" id="MobiDB-lite"/>
    </source>
</evidence>
<proteinExistence type="predicted"/>
<dbReference type="Gene3D" id="3.30.70.330">
    <property type="match status" value="1"/>
</dbReference>
<feature type="domain" description="F-box" evidence="5">
    <location>
        <begin position="258"/>
        <end position="302"/>
    </location>
</feature>
<dbReference type="PROSITE" id="PS50102">
    <property type="entry name" value="RRM"/>
    <property type="match status" value="1"/>
</dbReference>
<accession>A0A158PQ28</accession>
<evidence type="ECO:0000259" key="5">
    <source>
        <dbReference type="PROSITE" id="PS50181"/>
    </source>
</evidence>
<dbReference type="PANTHER" id="PTHR13318">
    <property type="entry name" value="PARTNER OF PAIRED, ISOFORM B-RELATED"/>
    <property type="match status" value="1"/>
</dbReference>
<keyword evidence="1" id="KW-0833">Ubl conjugation pathway</keyword>
<dbReference type="SMART" id="SM00367">
    <property type="entry name" value="LRR_CC"/>
    <property type="match status" value="5"/>
</dbReference>
<reference evidence="6 7" key="2">
    <citation type="submission" date="2018-11" db="EMBL/GenBank/DDBJ databases">
        <authorList>
            <consortium name="Pathogen Informatics"/>
        </authorList>
    </citation>
    <scope>NUCLEOTIDE SEQUENCE [LARGE SCALE GENOMIC DNA]</scope>
</reference>
<dbReference type="Pfam" id="PF00646">
    <property type="entry name" value="F-box"/>
    <property type="match status" value="1"/>
</dbReference>
<dbReference type="GO" id="GO:0003723">
    <property type="term" value="F:RNA binding"/>
    <property type="evidence" value="ECO:0007669"/>
    <property type="project" value="UniProtKB-UniRule"/>
</dbReference>
<dbReference type="SMART" id="SM00360">
    <property type="entry name" value="RRM"/>
    <property type="match status" value="1"/>
</dbReference>
<keyword evidence="7" id="KW-1185">Reference proteome</keyword>
<keyword evidence="2" id="KW-0694">RNA-binding</keyword>
<dbReference type="InterPro" id="IPR001810">
    <property type="entry name" value="F-box_dom"/>
</dbReference>
<dbReference type="Proteomes" id="UP000278627">
    <property type="component" value="Unassembled WGS sequence"/>
</dbReference>
<dbReference type="InterPro" id="IPR006553">
    <property type="entry name" value="Leu-rich_rpt_Cys-con_subtyp"/>
</dbReference>
<evidence type="ECO:0000313" key="7">
    <source>
        <dbReference type="Proteomes" id="UP000278627"/>
    </source>
</evidence>
<gene>
    <name evidence="6" type="ORF">BPAG_LOCUS845</name>
</gene>
<dbReference type="EMBL" id="UZAD01000047">
    <property type="protein sequence ID" value="VDN82031.1"/>
    <property type="molecule type" value="Genomic_DNA"/>
</dbReference>
<dbReference type="PANTHER" id="PTHR13318:SF50">
    <property type="entry name" value="F-BOX_LRR-REPEAT PROTEIN 7"/>
    <property type="match status" value="1"/>
</dbReference>
<dbReference type="AlphaFoldDB" id="A0A158PQ28"/>
<dbReference type="InterPro" id="IPR000504">
    <property type="entry name" value="RRM_dom"/>
</dbReference>
<evidence type="ECO:0000256" key="1">
    <source>
        <dbReference type="ARBA" id="ARBA00022786"/>
    </source>
</evidence>
<dbReference type="InterPro" id="IPR036047">
    <property type="entry name" value="F-box-like_dom_sf"/>
</dbReference>
<dbReference type="SUPFAM" id="SSF52047">
    <property type="entry name" value="RNI-like"/>
    <property type="match status" value="1"/>
</dbReference>
<feature type="domain" description="RRM" evidence="4">
    <location>
        <begin position="120"/>
        <end position="209"/>
    </location>
</feature>
<dbReference type="InterPro" id="IPR032675">
    <property type="entry name" value="LRR_dom_sf"/>
</dbReference>
<evidence type="ECO:0000313" key="8">
    <source>
        <dbReference type="WBParaSite" id="BPAG_0000084401-mRNA-1"/>
    </source>
</evidence>
<dbReference type="CDD" id="cd00590">
    <property type="entry name" value="RRM_SF"/>
    <property type="match status" value="1"/>
</dbReference>
<name>A0A158PQ28_BRUPA</name>
<feature type="compositionally biased region" description="Polar residues" evidence="3">
    <location>
        <begin position="96"/>
        <end position="105"/>
    </location>
</feature>
<dbReference type="Gene3D" id="3.80.10.10">
    <property type="entry name" value="Ribonuclease Inhibitor"/>
    <property type="match status" value="3"/>
</dbReference>
<dbReference type="PROSITE" id="PS50181">
    <property type="entry name" value="FBOX"/>
    <property type="match status" value="1"/>
</dbReference>
<dbReference type="SMART" id="SM00256">
    <property type="entry name" value="FBOX"/>
    <property type="match status" value="1"/>
</dbReference>
<dbReference type="GO" id="GO:0031146">
    <property type="term" value="P:SCF-dependent proteasomal ubiquitin-dependent protein catabolic process"/>
    <property type="evidence" value="ECO:0007669"/>
    <property type="project" value="TreeGrafter"/>
</dbReference>
<dbReference type="InterPro" id="IPR012677">
    <property type="entry name" value="Nucleotide-bd_a/b_plait_sf"/>
</dbReference>
<dbReference type="CDD" id="cd09917">
    <property type="entry name" value="F-box_SF"/>
    <property type="match status" value="1"/>
</dbReference>
<dbReference type="WBParaSite" id="BPAG_0000084401-mRNA-1">
    <property type="protein sequence ID" value="BPAG_0000084401-mRNA-1"/>
    <property type="gene ID" value="BPAG_0000084401"/>
</dbReference>
<sequence length="795" mass="89084">MDFRTEVCTFARPAAMFKTLRRLHGYNLENRGLNDLSETFQNFVTRARFFNIGRLRRTWSHSAVEFLKYRRLLPMLTSDEQAFNTADFSDELTPGLSISTSPTQSKECDSPLQRSKNEDRKILVTNISRRVTANQLKSFFSKFGAISSCYIPSEERQHSLYATLPKKSRSSLTAYITFKNMEGAERAKNATADELRFYDQVMLISQLSFKKKGVVRNALQKTNVYSGSDDLSNNMVTVASRSTTLSTLADVASLFSHRLSLSVLPPKVLTLILSFLPPMDRIRSERVSKSFLESSIEAWKWNDALSFSSDSGFGHTFSPLNPLRNIHLKALLSRCGVHLKSLDLSGVVHLLDEQAFHIISSSCPNLEEVNLSGLGGHWQTVRTFGEPLRNLRSVIYRDMVGISDKTMWYLFKPLGMNICEVDLRGCRRFKGRCFRLFGNSLEKVSHRFFENINRYILVLFCVKIHFGSYILLDGCCRLDKQSLEELCLNSPNITELRLSSCQLVSDDILSLISRSLTHLKSFALCGDFFPNLTSVGLMALLRLRCLCELSLDNNSLVSDEVLEEITNLPHLRFLSLAYAGSDVTITEKVIMRIGKLKELQTLDVSSLAAITDRSLSTIISGCLKLQIIRARCCTYLGDEGVCSLTTLKNLEHIDLSGCLLVTSNGIQALLDAFPTSEYSQKLTLQMITVVVGGTVCNVQSLCQSNSRVVVDISDYSVSCSSNTAEELFSISGGFLGTRNNSDESSSDDEFDALTTHRSFIIDALRDVEDDSPLETQESIDEWAEREALDLGLIAK</sequence>
<evidence type="ECO:0000313" key="6">
    <source>
        <dbReference type="EMBL" id="VDN82031.1"/>
    </source>
</evidence>
<dbReference type="SUPFAM" id="SSF81383">
    <property type="entry name" value="F-box domain"/>
    <property type="match status" value="1"/>
</dbReference>
<dbReference type="Pfam" id="PF00076">
    <property type="entry name" value="RRM_1"/>
    <property type="match status" value="1"/>
</dbReference>
<evidence type="ECO:0000259" key="4">
    <source>
        <dbReference type="PROSITE" id="PS50102"/>
    </source>
</evidence>
<protein>
    <submittedName>
        <fullName evidence="8">F-box domain-containing protein</fullName>
    </submittedName>
</protein>
<reference evidence="8" key="1">
    <citation type="submission" date="2016-04" db="UniProtKB">
        <authorList>
            <consortium name="WormBaseParasite"/>
        </authorList>
    </citation>
    <scope>IDENTIFICATION</scope>
</reference>
<dbReference type="GO" id="GO:0019005">
    <property type="term" value="C:SCF ubiquitin ligase complex"/>
    <property type="evidence" value="ECO:0007669"/>
    <property type="project" value="TreeGrafter"/>
</dbReference>
<feature type="region of interest" description="Disordered" evidence="3">
    <location>
        <begin position="94"/>
        <end position="115"/>
    </location>
</feature>
<dbReference type="STRING" id="6280.A0A158PQ28"/>
<organism evidence="8">
    <name type="scientific">Brugia pahangi</name>
    <name type="common">Filarial nematode worm</name>
    <dbReference type="NCBI Taxonomy" id="6280"/>
    <lineage>
        <taxon>Eukaryota</taxon>
        <taxon>Metazoa</taxon>
        <taxon>Ecdysozoa</taxon>
        <taxon>Nematoda</taxon>
        <taxon>Chromadorea</taxon>
        <taxon>Rhabditida</taxon>
        <taxon>Spirurina</taxon>
        <taxon>Spiruromorpha</taxon>
        <taxon>Filarioidea</taxon>
        <taxon>Onchocercidae</taxon>
        <taxon>Brugia</taxon>
    </lineage>
</organism>